<accession>F4CBH9</accession>
<dbReference type="PATRIC" id="fig|743722.3.peg.913"/>
<dbReference type="STRING" id="743722.Sph21_0852"/>
<reference evidence="1" key="1">
    <citation type="submission" date="2011-03" db="EMBL/GenBank/DDBJ databases">
        <title>Complete sequence of Sphingobacterium sp. 21.</title>
        <authorList>
            <consortium name="US DOE Joint Genome Institute"/>
            <person name="Lucas S."/>
            <person name="Copeland A."/>
            <person name="Lapidus A."/>
            <person name="Cheng J.-F."/>
            <person name="Goodwin L."/>
            <person name="Pitluck S."/>
            <person name="Davenport K."/>
            <person name="Detter J.C."/>
            <person name="Han C."/>
            <person name="Tapia R."/>
            <person name="Land M."/>
            <person name="Hauser L."/>
            <person name="Kyrpides N."/>
            <person name="Ivanova N."/>
            <person name="Ovchinnikova G."/>
            <person name="Pagani I."/>
            <person name="Siebers A.K."/>
            <person name="Allgaier M."/>
            <person name="Thelen M.P."/>
            <person name="Hugenholtz P."/>
            <person name="Woyke T."/>
        </authorList>
    </citation>
    <scope>NUCLEOTIDE SEQUENCE</scope>
    <source>
        <strain evidence="1">21</strain>
    </source>
</reference>
<name>F4CBH9_SPHS2</name>
<sequence>MVNINLKWHHLNRNYRHYRTELAGTIRTVISIMKRSAIIGSIKLIYLRVNKKKKI</sequence>
<dbReference type="HOGENOM" id="CLU_3030095_0_0_10"/>
<dbReference type="EMBL" id="CP002584">
    <property type="protein sequence ID" value="ADZ77427.1"/>
    <property type="molecule type" value="Genomic_DNA"/>
</dbReference>
<gene>
    <name evidence="1" type="ordered locus">Sph21_0852</name>
</gene>
<dbReference type="KEGG" id="shg:Sph21_0852"/>
<protein>
    <submittedName>
        <fullName evidence="1">Uncharacterized protein</fullName>
    </submittedName>
</protein>
<evidence type="ECO:0000313" key="1">
    <source>
        <dbReference type="EMBL" id="ADZ77427.1"/>
    </source>
</evidence>
<organism evidence="1">
    <name type="scientific">Sphingobacterium sp. (strain 21)</name>
    <dbReference type="NCBI Taxonomy" id="743722"/>
    <lineage>
        <taxon>Bacteria</taxon>
        <taxon>Pseudomonadati</taxon>
        <taxon>Bacteroidota</taxon>
        <taxon>Sphingobacteriia</taxon>
        <taxon>Sphingobacteriales</taxon>
        <taxon>Sphingobacteriaceae</taxon>
        <taxon>Sphingobacterium</taxon>
    </lineage>
</organism>
<proteinExistence type="predicted"/>
<dbReference type="AlphaFoldDB" id="F4CBH9"/>